<dbReference type="Proteomes" id="UP001501081">
    <property type="component" value="Unassembled WGS sequence"/>
</dbReference>
<keyword evidence="2" id="KW-1185">Reference proteome</keyword>
<proteinExistence type="predicted"/>
<evidence type="ECO:0008006" key="3">
    <source>
        <dbReference type="Google" id="ProtNLM"/>
    </source>
</evidence>
<protein>
    <recommendedName>
        <fullName evidence="3">Lipoprotein</fullName>
    </recommendedName>
</protein>
<comment type="caution">
    <text evidence="1">The sequence shown here is derived from an EMBL/GenBank/DDBJ whole genome shotgun (WGS) entry which is preliminary data.</text>
</comment>
<organism evidence="1 2">
    <name type="scientific">Pedobacter ginsengiterrae</name>
    <dbReference type="NCBI Taxonomy" id="871696"/>
    <lineage>
        <taxon>Bacteria</taxon>
        <taxon>Pseudomonadati</taxon>
        <taxon>Bacteroidota</taxon>
        <taxon>Sphingobacteriia</taxon>
        <taxon>Sphingobacteriales</taxon>
        <taxon>Sphingobacteriaceae</taxon>
        <taxon>Pedobacter</taxon>
    </lineage>
</organism>
<reference evidence="2" key="1">
    <citation type="journal article" date="2019" name="Int. J. Syst. Evol. Microbiol.">
        <title>The Global Catalogue of Microorganisms (GCM) 10K type strain sequencing project: providing services to taxonomists for standard genome sequencing and annotation.</title>
        <authorList>
            <consortium name="The Broad Institute Genomics Platform"/>
            <consortium name="The Broad Institute Genome Sequencing Center for Infectious Disease"/>
            <person name="Wu L."/>
            <person name="Ma J."/>
        </authorList>
    </citation>
    <scope>NUCLEOTIDE SEQUENCE [LARGE SCALE GENOMIC DNA]</scope>
    <source>
        <strain evidence="2">JCM 17338</strain>
    </source>
</reference>
<evidence type="ECO:0000313" key="1">
    <source>
        <dbReference type="EMBL" id="GAA3982876.1"/>
    </source>
</evidence>
<sequence length="216" mass="23684">MIRNILYLFAISLLLSCKTDSPSETVVYNNNFESNDLTHISGGVIEQYNGSKVLGRYNKGSFKLALDGLPKHALVEVSFDLFIHDSWDGNKTGDSGRNGPDIWKFVIDGSEFINTTFSNSDCGTSTFCDPQSYPANYPNNNNNPKTGAFNKNLPGVCLNANQIGGTAQYKISKTINHSNSSIVIECLDELVQTNTADPKCDESWSVDNLKVKVIAL</sequence>
<accession>A0ABP7QI77</accession>
<evidence type="ECO:0000313" key="2">
    <source>
        <dbReference type="Proteomes" id="UP001501081"/>
    </source>
</evidence>
<name>A0ABP7QI77_9SPHI</name>
<dbReference type="PROSITE" id="PS51257">
    <property type="entry name" value="PROKAR_LIPOPROTEIN"/>
    <property type="match status" value="1"/>
</dbReference>
<dbReference type="EMBL" id="BAABAK010000020">
    <property type="protein sequence ID" value="GAA3982876.1"/>
    <property type="molecule type" value="Genomic_DNA"/>
</dbReference>
<dbReference type="RefSeq" id="WP_344769671.1">
    <property type="nucleotide sequence ID" value="NZ_BAABAK010000020.1"/>
</dbReference>
<gene>
    <name evidence="1" type="ORF">GCM10022246_38550</name>
</gene>